<organism evidence="1 2">
    <name type="scientific">Actinomycetospora endophytica</name>
    <dbReference type="NCBI Taxonomy" id="2291215"/>
    <lineage>
        <taxon>Bacteria</taxon>
        <taxon>Bacillati</taxon>
        <taxon>Actinomycetota</taxon>
        <taxon>Actinomycetes</taxon>
        <taxon>Pseudonocardiales</taxon>
        <taxon>Pseudonocardiaceae</taxon>
        <taxon>Actinomycetospora</taxon>
    </lineage>
</organism>
<evidence type="ECO:0000313" key="1">
    <source>
        <dbReference type="EMBL" id="MCD2197909.1"/>
    </source>
</evidence>
<reference evidence="1 2" key="1">
    <citation type="submission" date="2021-11" db="EMBL/GenBank/DDBJ databases">
        <title>Draft genome sequence of Actinomycetospora sp. SF1 isolated from the rhizosphere soil.</title>
        <authorList>
            <person name="Duangmal K."/>
            <person name="Chantavorakit T."/>
        </authorList>
    </citation>
    <scope>NUCLEOTIDE SEQUENCE [LARGE SCALE GENOMIC DNA]</scope>
    <source>
        <strain evidence="1 2">TBRC 5722</strain>
    </source>
</reference>
<dbReference type="RefSeq" id="WP_230740352.1">
    <property type="nucleotide sequence ID" value="NZ_JAJNDB010000010.1"/>
</dbReference>
<dbReference type="Proteomes" id="UP001199469">
    <property type="component" value="Unassembled WGS sequence"/>
</dbReference>
<dbReference type="EMBL" id="JAJNDB010000010">
    <property type="protein sequence ID" value="MCD2197909.1"/>
    <property type="molecule type" value="Genomic_DNA"/>
</dbReference>
<protein>
    <submittedName>
        <fullName evidence="1">Uncharacterized protein</fullName>
    </submittedName>
</protein>
<accession>A0ABS8PI26</accession>
<gene>
    <name evidence="1" type="ORF">LQ327_31520</name>
</gene>
<sequence length="214" mass="22933">MGSPLDRFDGWIGGLGTASGLRLVVGHWPSSPYGAFTDVMVEHADGHRVLLAPDQQVADFVSATYTFDEVRLVPVELVKDDHRAHLTAGDLTATLHLGRRDLLGLLLRAVPTRLATAPRWIATIDAIARRVLPGVRTVGSAGGGRTEYYGARDLHRITAATVHVDGQDQGAMTPVKPPVRFGFGSTPTTPSWVRITTLVRTDSPKRDISGGSPA</sequence>
<proteinExistence type="predicted"/>
<keyword evidence="2" id="KW-1185">Reference proteome</keyword>
<name>A0ABS8PI26_9PSEU</name>
<evidence type="ECO:0000313" key="2">
    <source>
        <dbReference type="Proteomes" id="UP001199469"/>
    </source>
</evidence>
<comment type="caution">
    <text evidence="1">The sequence shown here is derived from an EMBL/GenBank/DDBJ whole genome shotgun (WGS) entry which is preliminary data.</text>
</comment>